<organism evidence="1 2">
    <name type="scientific">Symbiodinium microadriaticum</name>
    <name type="common">Dinoflagellate</name>
    <name type="synonym">Zooxanthella microadriatica</name>
    <dbReference type="NCBI Taxonomy" id="2951"/>
    <lineage>
        <taxon>Eukaryota</taxon>
        <taxon>Sar</taxon>
        <taxon>Alveolata</taxon>
        <taxon>Dinophyceae</taxon>
        <taxon>Suessiales</taxon>
        <taxon>Symbiodiniaceae</taxon>
        <taxon>Symbiodinium</taxon>
    </lineage>
</organism>
<reference evidence="1 2" key="1">
    <citation type="submission" date="2016-02" db="EMBL/GenBank/DDBJ databases">
        <title>Genome analysis of coral dinoflagellate symbionts highlights evolutionary adaptations to a symbiotic lifestyle.</title>
        <authorList>
            <person name="Aranda M."/>
            <person name="Li Y."/>
            <person name="Liew Y.J."/>
            <person name="Baumgarten S."/>
            <person name="Simakov O."/>
            <person name="Wilson M."/>
            <person name="Piel J."/>
            <person name="Ashoor H."/>
            <person name="Bougouffa S."/>
            <person name="Bajic V.B."/>
            <person name="Ryu T."/>
            <person name="Ravasi T."/>
            <person name="Bayer T."/>
            <person name="Micklem G."/>
            <person name="Kim H."/>
            <person name="Bhak J."/>
            <person name="Lajeunesse T.C."/>
            <person name="Voolstra C.R."/>
        </authorList>
    </citation>
    <scope>NUCLEOTIDE SEQUENCE [LARGE SCALE GENOMIC DNA]</scope>
    <source>
        <strain evidence="1 2">CCMP2467</strain>
    </source>
</reference>
<comment type="caution">
    <text evidence="1">The sequence shown here is derived from an EMBL/GenBank/DDBJ whole genome shotgun (WGS) entry which is preliminary data.</text>
</comment>
<proteinExistence type="predicted"/>
<evidence type="ECO:0000313" key="2">
    <source>
        <dbReference type="Proteomes" id="UP000186817"/>
    </source>
</evidence>
<name>A0A1Q9CAG2_SYMMI</name>
<dbReference type="Proteomes" id="UP000186817">
    <property type="component" value="Unassembled WGS sequence"/>
</dbReference>
<protein>
    <recommendedName>
        <fullName evidence="3">Protein kinase domain-containing protein</fullName>
    </recommendedName>
</protein>
<accession>A0A1Q9CAG2</accession>
<sequence length="135" mass="14602">MVRSSVAKAGALCTGRIATLGRLRFDSQEARVLEQLHGKTVRASMPSITYRFRSQAIACLLGVFERPDALFLVMEFCAGGAPKLRKFTLRQENVAVCAKDCCSVQKPFNPILPSSVCSGQMDGVPQGAEANKAHD</sequence>
<evidence type="ECO:0008006" key="3">
    <source>
        <dbReference type="Google" id="ProtNLM"/>
    </source>
</evidence>
<keyword evidence="2" id="KW-1185">Reference proteome</keyword>
<gene>
    <name evidence="1" type="ORF">AK812_SmicGene39731</name>
</gene>
<dbReference type="AlphaFoldDB" id="A0A1Q9CAG2"/>
<dbReference type="EMBL" id="LSRX01001434">
    <property type="protein sequence ID" value="OLP79922.1"/>
    <property type="molecule type" value="Genomic_DNA"/>
</dbReference>
<evidence type="ECO:0000313" key="1">
    <source>
        <dbReference type="EMBL" id="OLP79922.1"/>
    </source>
</evidence>